<evidence type="ECO:0000256" key="8">
    <source>
        <dbReference type="ARBA" id="ARBA00023170"/>
    </source>
</evidence>
<dbReference type="InterPro" id="IPR017452">
    <property type="entry name" value="GPCR_Rhodpsn_7TM"/>
</dbReference>
<feature type="transmembrane region" description="Helical" evidence="11">
    <location>
        <begin position="55"/>
        <end position="74"/>
    </location>
</feature>
<feature type="non-terminal residue" evidence="13">
    <location>
        <position position="1"/>
    </location>
</feature>
<keyword evidence="2" id="KW-1003">Cell membrane</keyword>
<dbReference type="GO" id="GO:0004993">
    <property type="term" value="F:G protein-coupled serotonin receptor activity"/>
    <property type="evidence" value="ECO:0007669"/>
    <property type="project" value="UniProtKB-ARBA"/>
</dbReference>
<dbReference type="Proteomes" id="UP001497497">
    <property type="component" value="Unassembled WGS sequence"/>
</dbReference>
<keyword evidence="7" id="KW-1015">Disulfide bond</keyword>
<evidence type="ECO:0000256" key="3">
    <source>
        <dbReference type="ARBA" id="ARBA00022692"/>
    </source>
</evidence>
<dbReference type="GO" id="GO:0005886">
    <property type="term" value="C:plasma membrane"/>
    <property type="evidence" value="ECO:0007669"/>
    <property type="project" value="UniProtKB-SubCell"/>
</dbReference>
<keyword evidence="8 10" id="KW-0675">Receptor</keyword>
<name>A0AAV2IF14_LYMST</name>
<evidence type="ECO:0000256" key="2">
    <source>
        <dbReference type="ARBA" id="ARBA00022475"/>
    </source>
</evidence>
<evidence type="ECO:0000313" key="13">
    <source>
        <dbReference type="EMBL" id="CAL1544226.1"/>
    </source>
</evidence>
<accession>A0AAV2IF14</accession>
<keyword evidence="6 11" id="KW-0472">Membrane</keyword>
<evidence type="ECO:0000256" key="11">
    <source>
        <dbReference type="SAM" id="Phobius"/>
    </source>
</evidence>
<evidence type="ECO:0000256" key="9">
    <source>
        <dbReference type="ARBA" id="ARBA00023224"/>
    </source>
</evidence>
<feature type="domain" description="G-protein coupled receptors family 1 profile" evidence="12">
    <location>
        <begin position="1"/>
        <end position="355"/>
    </location>
</feature>
<keyword evidence="9 10" id="KW-0807">Transducer</keyword>
<evidence type="ECO:0000313" key="14">
    <source>
        <dbReference type="Proteomes" id="UP001497497"/>
    </source>
</evidence>
<dbReference type="EMBL" id="CAXITT010000607">
    <property type="protein sequence ID" value="CAL1544226.1"/>
    <property type="molecule type" value="Genomic_DNA"/>
</dbReference>
<dbReference type="Gene3D" id="1.20.1070.10">
    <property type="entry name" value="Rhodopsin 7-helix transmembrane proteins"/>
    <property type="match status" value="1"/>
</dbReference>
<dbReference type="InterPro" id="IPR000276">
    <property type="entry name" value="GPCR_Rhodpsn"/>
</dbReference>
<dbReference type="GO" id="GO:0043410">
    <property type="term" value="P:positive regulation of MAPK cascade"/>
    <property type="evidence" value="ECO:0007669"/>
    <property type="project" value="TreeGrafter"/>
</dbReference>
<sequence>SISTKNNKNSISQILMTSMAVSDAFVGVLVMPLAVVETINNGAWTLGEHWCTARVVIGVILCAVSIYHVMCMAVDRYFAVCKPFLYRRMSSTAGHVMAALCWVIPTILILLNHVIGWQSLGVAVGVECEGPNNFCLNVYNETAFCVNILLYFFIPFAAIFILYCRVLREIFMFNQRKSKRLELERQVAEDTSPKGSLSAKYFKSARQNTISKTFAFIREIFHKGSFSPTTPNNNGERTSITIISFKMNDTLPDLGHKMTSPRQCSEVESFQNINNSTRAFKCMPGNDITKLRNGNPNVKAFRTIGFVVACFTVCWLPFCLSSAIITFSGVAMPAWLRMGVSWLGYINSTINPFLFCCNRSVRRSVRQLSSVCVR</sequence>
<feature type="transmembrane region" description="Helical" evidence="11">
    <location>
        <begin position="300"/>
        <end position="327"/>
    </location>
</feature>
<keyword evidence="14" id="KW-1185">Reference proteome</keyword>
<comment type="similarity">
    <text evidence="10">Belongs to the G-protein coupled receptor 1 family.</text>
</comment>
<evidence type="ECO:0000256" key="4">
    <source>
        <dbReference type="ARBA" id="ARBA00022989"/>
    </source>
</evidence>
<evidence type="ECO:0000256" key="10">
    <source>
        <dbReference type="RuleBase" id="RU000688"/>
    </source>
</evidence>
<evidence type="ECO:0000256" key="7">
    <source>
        <dbReference type="ARBA" id="ARBA00023157"/>
    </source>
</evidence>
<dbReference type="GO" id="GO:0071880">
    <property type="term" value="P:adenylate cyclase-activating adrenergic receptor signaling pathway"/>
    <property type="evidence" value="ECO:0007669"/>
    <property type="project" value="TreeGrafter"/>
</dbReference>
<proteinExistence type="inferred from homology"/>
<evidence type="ECO:0000256" key="6">
    <source>
        <dbReference type="ARBA" id="ARBA00023136"/>
    </source>
</evidence>
<comment type="caution">
    <text evidence="13">The sequence shown here is derived from an EMBL/GenBank/DDBJ whole genome shotgun (WGS) entry which is preliminary data.</text>
</comment>
<dbReference type="PRINTS" id="PR00237">
    <property type="entry name" value="GPCRRHODOPSN"/>
</dbReference>
<dbReference type="SUPFAM" id="SSF81321">
    <property type="entry name" value="Family A G protein-coupled receptor-like"/>
    <property type="match status" value="1"/>
</dbReference>
<protein>
    <recommendedName>
        <fullName evidence="12">G-protein coupled receptors family 1 profile domain-containing protein</fullName>
    </recommendedName>
</protein>
<dbReference type="AlphaFoldDB" id="A0AAV2IF14"/>
<dbReference type="PANTHER" id="PTHR24248">
    <property type="entry name" value="ADRENERGIC RECEPTOR-RELATED G-PROTEIN COUPLED RECEPTOR"/>
    <property type="match status" value="1"/>
</dbReference>
<evidence type="ECO:0000256" key="5">
    <source>
        <dbReference type="ARBA" id="ARBA00023040"/>
    </source>
</evidence>
<dbReference type="Pfam" id="PF00001">
    <property type="entry name" value="7tm_1"/>
    <property type="match status" value="1"/>
</dbReference>
<reference evidence="13 14" key="1">
    <citation type="submission" date="2024-04" db="EMBL/GenBank/DDBJ databases">
        <authorList>
            <consortium name="Genoscope - CEA"/>
            <person name="William W."/>
        </authorList>
    </citation>
    <scope>NUCLEOTIDE SEQUENCE [LARGE SCALE GENOMIC DNA]</scope>
</reference>
<feature type="transmembrane region" description="Helical" evidence="11">
    <location>
        <begin position="339"/>
        <end position="357"/>
    </location>
</feature>
<gene>
    <name evidence="13" type="ORF">GSLYS_00017739001</name>
</gene>
<dbReference type="PROSITE" id="PS00237">
    <property type="entry name" value="G_PROTEIN_RECEP_F1_1"/>
    <property type="match status" value="1"/>
</dbReference>
<keyword evidence="3 10" id="KW-0812">Transmembrane</keyword>
<dbReference type="PROSITE" id="PS50262">
    <property type="entry name" value="G_PROTEIN_RECEP_F1_2"/>
    <property type="match status" value="1"/>
</dbReference>
<feature type="transmembrane region" description="Helical" evidence="11">
    <location>
        <begin position="12"/>
        <end position="35"/>
    </location>
</feature>
<keyword evidence="5 10" id="KW-0297">G-protein coupled receptor</keyword>
<keyword evidence="4 11" id="KW-1133">Transmembrane helix</keyword>
<evidence type="ECO:0000256" key="1">
    <source>
        <dbReference type="ARBA" id="ARBA00004651"/>
    </source>
</evidence>
<dbReference type="PANTHER" id="PTHR24248:SF199">
    <property type="entry name" value="IP13425P-RELATED"/>
    <property type="match status" value="1"/>
</dbReference>
<feature type="transmembrane region" description="Helical" evidence="11">
    <location>
        <begin position="148"/>
        <end position="167"/>
    </location>
</feature>
<organism evidence="13 14">
    <name type="scientific">Lymnaea stagnalis</name>
    <name type="common">Great pond snail</name>
    <name type="synonym">Helix stagnalis</name>
    <dbReference type="NCBI Taxonomy" id="6523"/>
    <lineage>
        <taxon>Eukaryota</taxon>
        <taxon>Metazoa</taxon>
        <taxon>Spiralia</taxon>
        <taxon>Lophotrochozoa</taxon>
        <taxon>Mollusca</taxon>
        <taxon>Gastropoda</taxon>
        <taxon>Heterobranchia</taxon>
        <taxon>Euthyneura</taxon>
        <taxon>Panpulmonata</taxon>
        <taxon>Hygrophila</taxon>
        <taxon>Lymnaeoidea</taxon>
        <taxon>Lymnaeidae</taxon>
        <taxon>Lymnaea</taxon>
    </lineage>
</organism>
<comment type="subcellular location">
    <subcellularLocation>
        <location evidence="1">Cell membrane</location>
        <topology evidence="1">Multi-pass membrane protein</topology>
    </subcellularLocation>
</comment>
<evidence type="ECO:0000259" key="12">
    <source>
        <dbReference type="PROSITE" id="PS50262"/>
    </source>
</evidence>
<feature type="transmembrane region" description="Helical" evidence="11">
    <location>
        <begin position="95"/>
        <end position="115"/>
    </location>
</feature>